<organism evidence="2 3">
    <name type="scientific">Amycolatopsis jiangsuensis</name>
    <dbReference type="NCBI Taxonomy" id="1181879"/>
    <lineage>
        <taxon>Bacteria</taxon>
        <taxon>Bacillati</taxon>
        <taxon>Actinomycetota</taxon>
        <taxon>Actinomycetes</taxon>
        <taxon>Pseudonocardiales</taxon>
        <taxon>Pseudonocardiaceae</taxon>
        <taxon>Amycolatopsis</taxon>
    </lineage>
</organism>
<accession>A0A840IY48</accession>
<feature type="compositionally biased region" description="Basic and acidic residues" evidence="1">
    <location>
        <begin position="51"/>
        <end position="62"/>
    </location>
</feature>
<dbReference type="Proteomes" id="UP000581769">
    <property type="component" value="Unassembled WGS sequence"/>
</dbReference>
<feature type="region of interest" description="Disordered" evidence="1">
    <location>
        <begin position="1"/>
        <end position="239"/>
    </location>
</feature>
<feature type="region of interest" description="Disordered" evidence="1">
    <location>
        <begin position="301"/>
        <end position="341"/>
    </location>
</feature>
<feature type="compositionally biased region" description="Basic and acidic residues" evidence="1">
    <location>
        <begin position="135"/>
        <end position="144"/>
    </location>
</feature>
<dbReference type="EMBL" id="JACHMG010000001">
    <property type="protein sequence ID" value="MBB4687586.1"/>
    <property type="molecule type" value="Genomic_DNA"/>
</dbReference>
<reference evidence="2 3" key="1">
    <citation type="submission" date="2020-08" db="EMBL/GenBank/DDBJ databases">
        <title>Sequencing the genomes of 1000 actinobacteria strains.</title>
        <authorList>
            <person name="Klenk H.-P."/>
        </authorList>
    </citation>
    <scope>NUCLEOTIDE SEQUENCE [LARGE SCALE GENOMIC DNA]</scope>
    <source>
        <strain evidence="2 3">DSM 45859</strain>
    </source>
</reference>
<protein>
    <submittedName>
        <fullName evidence="2">Uncharacterized protein</fullName>
    </submittedName>
</protein>
<feature type="compositionally biased region" description="Basic residues" evidence="1">
    <location>
        <begin position="80"/>
        <end position="94"/>
    </location>
</feature>
<name>A0A840IY48_9PSEU</name>
<gene>
    <name evidence="2" type="ORF">BJY18_005071</name>
</gene>
<feature type="compositionally biased region" description="Basic and acidic residues" evidence="1">
    <location>
        <begin position="311"/>
        <end position="325"/>
    </location>
</feature>
<sequence length="398" mass="45338">MAGQRAVDVHDRTEVPSQRRSACARPPELPRTVHRRLAGHERFPQRPSLLPEHDHGAYDAVRRLRSGTAPRRGFRERASRRSAAARRVVRRRSRAVQAAAPRRQAAEAPAATLRDPARAEAAVVQHRSASGPAERNPRAEPEHHRQARRRPRHRNGPVPPPRAGHHARAPPTQACPTPAHRPRPGRSPDVRRSRSGRSPDVPHPLSGRSPDVPHPLSGRPPDVPHPGLGRSRNVLRPPPRLPLAWRASARGPHPAAKSARPDLAYRDEQRACSQLCRLRPEWRHPDQDVLAQARTVLALLRRDRRGRKHRSPDDRPRDHGDPAFRERRHRPRDGRNCRRRDRGEWARGRRDRAGRVHRCRDCGGRGWRRRDRGDPGRGRQDRAGRVWCRWGRAIPLGD</sequence>
<evidence type="ECO:0000313" key="3">
    <source>
        <dbReference type="Proteomes" id="UP000581769"/>
    </source>
</evidence>
<dbReference type="AlphaFoldDB" id="A0A840IY48"/>
<keyword evidence="3" id="KW-1185">Reference proteome</keyword>
<feature type="compositionally biased region" description="Low complexity" evidence="1">
    <location>
        <begin position="95"/>
        <end position="111"/>
    </location>
</feature>
<evidence type="ECO:0000256" key="1">
    <source>
        <dbReference type="SAM" id="MobiDB-lite"/>
    </source>
</evidence>
<evidence type="ECO:0000313" key="2">
    <source>
        <dbReference type="EMBL" id="MBB4687586.1"/>
    </source>
</evidence>
<proteinExistence type="predicted"/>
<comment type="caution">
    <text evidence="2">The sequence shown here is derived from an EMBL/GenBank/DDBJ whole genome shotgun (WGS) entry which is preliminary data.</text>
</comment>
<feature type="compositionally biased region" description="Basic residues" evidence="1">
    <location>
        <begin position="145"/>
        <end position="155"/>
    </location>
</feature>